<organism evidence="1">
    <name type="scientific">Xenopus tropicalis</name>
    <name type="common">Western clawed frog</name>
    <name type="synonym">Silurana tropicalis</name>
    <dbReference type="NCBI Taxonomy" id="8364"/>
    <lineage>
        <taxon>Eukaryota</taxon>
        <taxon>Metazoa</taxon>
        <taxon>Chordata</taxon>
        <taxon>Craniata</taxon>
        <taxon>Vertebrata</taxon>
        <taxon>Euteleostomi</taxon>
        <taxon>Amphibia</taxon>
        <taxon>Batrachia</taxon>
        <taxon>Anura</taxon>
        <taxon>Pipoidea</taxon>
        <taxon>Pipidae</taxon>
        <taxon>Xenopodinae</taxon>
        <taxon>Xenopus</taxon>
        <taxon>Silurana</taxon>
    </lineage>
</organism>
<dbReference type="AlphaFoldDB" id="A0A1B8XT11"/>
<dbReference type="EMBL" id="KV464210">
    <property type="protein sequence ID" value="OCA13783.1"/>
    <property type="molecule type" value="Genomic_DNA"/>
</dbReference>
<gene>
    <name evidence="1" type="ORF">XENTR_v90029429mg</name>
</gene>
<proteinExistence type="predicted"/>
<reference evidence="1" key="1">
    <citation type="submission" date="2009-11" db="EMBL/GenBank/DDBJ databases">
        <authorList>
            <consortium name="US DOE Joint Genome Institute (JGI-PGF)"/>
            <person name="Ottilar R."/>
            <person name="Schmutz J."/>
            <person name="Salamov A."/>
            <person name="Cheng J.F."/>
            <person name="Lucas S."/>
            <person name="Pitluck S."/>
            <person name="Gundlach H."/>
            <person name="Guo Y."/>
            <person name="Haberer G."/>
            <person name="Nasrallah J."/>
            <person name="Mayer K.F.X."/>
            <person name="van de Peer Y."/>
            <person name="Weigel D."/>
            <person name="Grigoriev I.V."/>
        </authorList>
    </citation>
    <scope>NUCLEOTIDE SEQUENCE</scope>
    <source>
        <strain evidence="1">Nigerian</strain>
    </source>
</reference>
<evidence type="ECO:0000313" key="1">
    <source>
        <dbReference type="EMBL" id="OCA13783.1"/>
    </source>
</evidence>
<accession>A0A1B8XT11</accession>
<reference evidence="1" key="3">
    <citation type="submission" date="2016-05" db="EMBL/GenBank/DDBJ databases">
        <title>WGS assembly of Xenopus tropicalis.</title>
        <authorList>
            <person name="Sessions A."/>
            <person name="Jenkins J."/>
            <person name="Mitros T."/>
            <person name="Lyons J.T."/>
            <person name="Dichmann D.S."/>
            <person name="Robert J."/>
            <person name="Harland R.M."/>
            <person name="Rokhsar D.S."/>
        </authorList>
    </citation>
    <scope>NUCLEOTIDE SEQUENCE</scope>
    <source>
        <strain evidence="1">Nigerian</strain>
    </source>
</reference>
<name>A0A1B8XT11_XENTR</name>
<sequence length="119" mass="13376">MCNGHAHSAFAAPPRHLTQPPRYCRRQRRPLVSVPASLGPNAKQLCEQRVKQGLIVTTDLPNERHLSVFVHTYIYIYKCPSLLRAPIISADFIHGSGMSRRVFTVIPPPVALTHSLLRM</sequence>
<protein>
    <submittedName>
        <fullName evidence="1">Uncharacterized protein</fullName>
    </submittedName>
</protein>
<reference evidence="1" key="2">
    <citation type="journal article" date="2010" name="Science">
        <title>The genome of the Western clawed frog Xenopus tropicalis.</title>
        <authorList>
            <person name="Hellsten U."/>
            <person name="Harland R.M."/>
            <person name="Gilchrist M.J."/>
            <person name="Hendrix D."/>
            <person name="Jurka J."/>
            <person name="Kapitonov V."/>
            <person name="Ovcharenko I."/>
            <person name="Putnam N.H."/>
            <person name="Shu S."/>
            <person name="Taher L."/>
            <person name="Blitz I.L."/>
            <person name="Blumberg B."/>
            <person name="Dichmann D.S."/>
            <person name="Dubchak I."/>
            <person name="Amaya E."/>
            <person name="Detter J.C."/>
            <person name="Fletcher R."/>
            <person name="Gerhard D.S."/>
            <person name="Goodstein D."/>
            <person name="Graves T."/>
            <person name="Grigoriev I.V."/>
            <person name="Grimwood J."/>
            <person name="Kawashima T."/>
            <person name="Lindquist E."/>
            <person name="Lucas S.M."/>
            <person name="Mead P.E."/>
            <person name="Mitros T."/>
            <person name="Ogino H."/>
            <person name="Ohta Y."/>
            <person name="Poliakov A.V."/>
            <person name="Pollet N."/>
            <person name="Robert J."/>
            <person name="Salamov A."/>
            <person name="Sater A.K."/>
            <person name="Schmutz J."/>
            <person name="Terry A."/>
            <person name="Vize P.D."/>
            <person name="Warren W.C."/>
            <person name="Wells D."/>
            <person name="Wills A."/>
            <person name="Wilson R.K."/>
            <person name="Zimmerman L.B."/>
            <person name="Zorn A.M."/>
            <person name="Grainger R."/>
            <person name="Grammer T."/>
            <person name="Khokha M.K."/>
            <person name="Richardson P.M."/>
            <person name="Rokhsar D.S."/>
        </authorList>
    </citation>
    <scope>NUCLEOTIDE SEQUENCE [LARGE SCALE GENOMIC DNA]</scope>
    <source>
        <strain evidence="1">Nigerian</strain>
    </source>
</reference>